<dbReference type="EMBL" id="JUGD01000040">
    <property type="protein sequence ID" value="RAM61344.1"/>
    <property type="molecule type" value="Genomic_DNA"/>
</dbReference>
<evidence type="ECO:0000313" key="3">
    <source>
        <dbReference type="Proteomes" id="UP000248631"/>
    </source>
</evidence>
<proteinExistence type="predicted"/>
<name>A0ABX9BUS2_9BURK</name>
<comment type="caution">
    <text evidence="2">The sequence shown here is derived from an EMBL/GenBank/DDBJ whole genome shotgun (WGS) entry which is preliminary data.</text>
</comment>
<dbReference type="Proteomes" id="UP000248631">
    <property type="component" value="Unassembled WGS sequence"/>
</dbReference>
<keyword evidence="3" id="KW-1185">Reference proteome</keyword>
<organism evidence="2 3">
    <name type="scientific">Herbaspirillum rubrisubalbicans</name>
    <dbReference type="NCBI Taxonomy" id="80842"/>
    <lineage>
        <taxon>Bacteria</taxon>
        <taxon>Pseudomonadati</taxon>
        <taxon>Pseudomonadota</taxon>
        <taxon>Betaproteobacteria</taxon>
        <taxon>Burkholderiales</taxon>
        <taxon>Oxalobacteraceae</taxon>
        <taxon>Herbaspirillum</taxon>
    </lineage>
</organism>
<accession>A0ABX9BUS2</accession>
<feature type="region of interest" description="Disordered" evidence="1">
    <location>
        <begin position="126"/>
        <end position="192"/>
    </location>
</feature>
<feature type="compositionally biased region" description="Basic residues" evidence="1">
    <location>
        <begin position="173"/>
        <end position="184"/>
    </location>
</feature>
<evidence type="ECO:0000256" key="1">
    <source>
        <dbReference type="SAM" id="MobiDB-lite"/>
    </source>
</evidence>
<sequence length="192" mass="21207">NLLFGKSFLHAASVWGRLYIITVLISGSRSPVPTELKIADNWTGPQLFERLEGQLAGDYLRDDASSRGIYLLVYRGKVKRWQLPGSGMVNFDELISALQKHWTSVANTHPRVEEIKVIGIDLTKRAQSPLPKKNPKSKSATNKAKEKSNTSSAAHKSTSKKDSSSRPASAKPTKLKKSPPKGKIRSVTENEE</sequence>
<reference evidence="2 3" key="1">
    <citation type="submission" date="2014-12" db="EMBL/GenBank/DDBJ databases">
        <title>Complete genome sequence of Herbaspirillum rubrisubalbicans Os38.</title>
        <authorList>
            <person name="Chen M."/>
            <person name="An Q."/>
        </authorList>
    </citation>
    <scope>NUCLEOTIDE SEQUENCE [LARGE SCALE GENOMIC DNA]</scope>
    <source>
        <strain evidence="2 3">Os38</strain>
    </source>
</reference>
<evidence type="ECO:0000313" key="2">
    <source>
        <dbReference type="EMBL" id="RAM61344.1"/>
    </source>
</evidence>
<protein>
    <submittedName>
        <fullName evidence="2">Uncharacterized protein</fullName>
    </submittedName>
</protein>
<gene>
    <name evidence="2" type="ORF">RB24_25600</name>
</gene>
<feature type="non-terminal residue" evidence="2">
    <location>
        <position position="1"/>
    </location>
</feature>